<dbReference type="PANTHER" id="PTHR47245:SF2">
    <property type="entry name" value="PEPTIDYL-PROLYL CIS-TRANS ISOMERASE HP_0175-RELATED"/>
    <property type="match status" value="1"/>
</dbReference>
<evidence type="ECO:0000259" key="3">
    <source>
        <dbReference type="PROSITE" id="PS50198"/>
    </source>
</evidence>
<dbReference type="InterPro" id="IPR027304">
    <property type="entry name" value="Trigger_fact/SurA_dom_sf"/>
</dbReference>
<dbReference type="AlphaFoldDB" id="A0A085WUR6"/>
<feature type="region of interest" description="Disordered" evidence="2">
    <location>
        <begin position="265"/>
        <end position="293"/>
    </location>
</feature>
<accession>A0A085WUR6</accession>
<keyword evidence="1" id="KW-0697">Rotamase</keyword>
<gene>
    <name evidence="4" type="ORF">DB31_3559</name>
</gene>
<evidence type="ECO:0000256" key="2">
    <source>
        <dbReference type="SAM" id="MobiDB-lite"/>
    </source>
</evidence>
<dbReference type="Gene3D" id="3.10.50.40">
    <property type="match status" value="1"/>
</dbReference>
<proteinExistence type="predicted"/>
<sequence length="293" mass="32213">MTFEGGAITLEQLQSYIAQMNPQARSRLAAPEQRREYAEGLARFELFVAEARRRGLENDPEVQEAMRRAMVQQLLFKEFDEKAPPVTPEEISAFYEAHKAEFVQPARSRYSHLLVPAPQGSADRAAKKQKAQALLEKARKLQPLDFDAFDALIKEASGNPAATPAEADIQPVTPEQLKSRLGAEVAAAAAKLKQPGDLSGVVESSQGFHLIKLTDVKPEKNQTLESATPQVRARIARERRDARVSKFTEELQSRAGFRTDEAALQKLQVDPQAPQATTVGPAPGFLPAPPPTK</sequence>
<comment type="caution">
    <text evidence="4">The sequence shown here is derived from an EMBL/GenBank/DDBJ whole genome shotgun (WGS) entry which is preliminary data.</text>
</comment>
<dbReference type="GO" id="GO:0003755">
    <property type="term" value="F:peptidyl-prolyl cis-trans isomerase activity"/>
    <property type="evidence" value="ECO:0007669"/>
    <property type="project" value="UniProtKB-KW"/>
</dbReference>
<dbReference type="Proteomes" id="UP000028725">
    <property type="component" value="Unassembled WGS sequence"/>
</dbReference>
<reference evidence="4 5" key="1">
    <citation type="submission" date="2014-04" db="EMBL/GenBank/DDBJ databases">
        <title>Genome assembly of Hyalangium minutum DSM 14724.</title>
        <authorList>
            <person name="Sharma G."/>
            <person name="Subramanian S."/>
        </authorList>
    </citation>
    <scope>NUCLEOTIDE SEQUENCE [LARGE SCALE GENOMIC DNA]</scope>
    <source>
        <strain evidence="4 5">DSM 14724</strain>
    </source>
</reference>
<keyword evidence="1" id="KW-0413">Isomerase</keyword>
<dbReference type="SUPFAM" id="SSF54534">
    <property type="entry name" value="FKBP-like"/>
    <property type="match status" value="1"/>
</dbReference>
<dbReference type="InterPro" id="IPR050245">
    <property type="entry name" value="PrsA_foldase"/>
</dbReference>
<dbReference type="PANTHER" id="PTHR47245">
    <property type="entry name" value="PEPTIDYLPROLYL ISOMERASE"/>
    <property type="match status" value="1"/>
</dbReference>
<protein>
    <recommendedName>
        <fullName evidence="3">PpiC domain-containing protein</fullName>
    </recommendedName>
</protein>
<dbReference type="STRING" id="394096.DB31_3559"/>
<dbReference type="Pfam" id="PF13145">
    <property type="entry name" value="Rotamase_2"/>
    <property type="match status" value="1"/>
</dbReference>
<feature type="domain" description="PpiC" evidence="3">
    <location>
        <begin position="105"/>
        <end position="215"/>
    </location>
</feature>
<evidence type="ECO:0000313" key="4">
    <source>
        <dbReference type="EMBL" id="KFE71429.1"/>
    </source>
</evidence>
<feature type="compositionally biased region" description="Pro residues" evidence="2">
    <location>
        <begin position="284"/>
        <end position="293"/>
    </location>
</feature>
<dbReference type="InterPro" id="IPR000297">
    <property type="entry name" value="PPIase_PpiC"/>
</dbReference>
<name>A0A085WUR6_9BACT</name>
<dbReference type="SUPFAM" id="SSF109998">
    <property type="entry name" value="Triger factor/SurA peptide-binding domain-like"/>
    <property type="match status" value="1"/>
</dbReference>
<organism evidence="4 5">
    <name type="scientific">Hyalangium minutum</name>
    <dbReference type="NCBI Taxonomy" id="394096"/>
    <lineage>
        <taxon>Bacteria</taxon>
        <taxon>Pseudomonadati</taxon>
        <taxon>Myxococcota</taxon>
        <taxon>Myxococcia</taxon>
        <taxon>Myxococcales</taxon>
        <taxon>Cystobacterineae</taxon>
        <taxon>Archangiaceae</taxon>
        <taxon>Hyalangium</taxon>
    </lineage>
</organism>
<dbReference type="EMBL" id="JMCB01000002">
    <property type="protein sequence ID" value="KFE71429.1"/>
    <property type="molecule type" value="Genomic_DNA"/>
</dbReference>
<dbReference type="InterPro" id="IPR046357">
    <property type="entry name" value="PPIase_dom_sf"/>
</dbReference>
<dbReference type="PROSITE" id="PS50198">
    <property type="entry name" value="PPIC_PPIASE_2"/>
    <property type="match status" value="1"/>
</dbReference>
<evidence type="ECO:0000256" key="1">
    <source>
        <dbReference type="PROSITE-ProRule" id="PRU00278"/>
    </source>
</evidence>
<keyword evidence="5" id="KW-1185">Reference proteome</keyword>
<evidence type="ECO:0000313" key="5">
    <source>
        <dbReference type="Proteomes" id="UP000028725"/>
    </source>
</evidence>